<dbReference type="Pfam" id="PF02033">
    <property type="entry name" value="RBFA"/>
    <property type="match status" value="1"/>
</dbReference>
<dbReference type="GO" id="GO:0043024">
    <property type="term" value="F:ribosomal small subunit binding"/>
    <property type="evidence" value="ECO:0007669"/>
    <property type="project" value="TreeGrafter"/>
</dbReference>
<dbReference type="SUPFAM" id="SSF89919">
    <property type="entry name" value="Ribosome-binding factor A, RbfA"/>
    <property type="match status" value="1"/>
</dbReference>
<dbReference type="NCBIfam" id="TIGR00082">
    <property type="entry name" value="rbfA"/>
    <property type="match status" value="1"/>
</dbReference>
<dbReference type="EMBL" id="LAZR01004170">
    <property type="protein sequence ID" value="KKN11132.1"/>
    <property type="molecule type" value="Genomic_DNA"/>
</dbReference>
<dbReference type="InterPro" id="IPR015946">
    <property type="entry name" value="KH_dom-like_a/b"/>
</dbReference>
<name>A0A0F9NGS2_9ZZZZ</name>
<dbReference type="HAMAP" id="MF_00003">
    <property type="entry name" value="RbfA"/>
    <property type="match status" value="1"/>
</dbReference>
<proteinExistence type="inferred from homology"/>
<dbReference type="InterPro" id="IPR023799">
    <property type="entry name" value="RbfA_dom_sf"/>
</dbReference>
<sequence>MSKRTEKVAQAIQHALGDILIKDIKDPKLNLVSISKVEVTPDLKIADVYFTSLRTPADTVKQRLVKAEGALKSRLVKKVRLKYTPNLRFFEDKSTEYTLEISKILQDLDKEESDEK</sequence>
<reference evidence="1" key="1">
    <citation type="journal article" date="2015" name="Nature">
        <title>Complex archaea that bridge the gap between prokaryotes and eukaryotes.</title>
        <authorList>
            <person name="Spang A."/>
            <person name="Saw J.H."/>
            <person name="Jorgensen S.L."/>
            <person name="Zaremba-Niedzwiedzka K."/>
            <person name="Martijn J."/>
            <person name="Lind A.E."/>
            <person name="van Eijk R."/>
            <person name="Schleper C."/>
            <person name="Guy L."/>
            <person name="Ettema T.J."/>
        </authorList>
    </citation>
    <scope>NUCLEOTIDE SEQUENCE</scope>
</reference>
<comment type="caution">
    <text evidence="1">The sequence shown here is derived from an EMBL/GenBank/DDBJ whole genome shotgun (WGS) entry which is preliminary data.</text>
</comment>
<gene>
    <name evidence="1" type="ORF">LCGC14_1029560</name>
</gene>
<dbReference type="PANTHER" id="PTHR33515">
    <property type="entry name" value="RIBOSOME-BINDING FACTOR A, CHLOROPLASTIC-RELATED"/>
    <property type="match status" value="1"/>
</dbReference>
<dbReference type="InterPro" id="IPR000238">
    <property type="entry name" value="RbfA"/>
</dbReference>
<organism evidence="1">
    <name type="scientific">marine sediment metagenome</name>
    <dbReference type="NCBI Taxonomy" id="412755"/>
    <lineage>
        <taxon>unclassified sequences</taxon>
        <taxon>metagenomes</taxon>
        <taxon>ecological metagenomes</taxon>
    </lineage>
</organism>
<evidence type="ECO:0008006" key="2">
    <source>
        <dbReference type="Google" id="ProtNLM"/>
    </source>
</evidence>
<dbReference type="GO" id="GO:0006364">
    <property type="term" value="P:rRNA processing"/>
    <property type="evidence" value="ECO:0007669"/>
    <property type="project" value="InterPro"/>
</dbReference>
<dbReference type="InterPro" id="IPR020053">
    <property type="entry name" value="Ribosome-bd_factorA_CS"/>
</dbReference>
<dbReference type="PROSITE" id="PS01319">
    <property type="entry name" value="RBFA"/>
    <property type="match status" value="1"/>
</dbReference>
<protein>
    <recommendedName>
        <fullName evidence="2">Ribosome-binding factor A</fullName>
    </recommendedName>
</protein>
<accession>A0A0F9NGS2</accession>
<dbReference type="GO" id="GO:0005829">
    <property type="term" value="C:cytosol"/>
    <property type="evidence" value="ECO:0007669"/>
    <property type="project" value="TreeGrafter"/>
</dbReference>
<dbReference type="Gene3D" id="3.30.300.20">
    <property type="match status" value="1"/>
</dbReference>
<dbReference type="AlphaFoldDB" id="A0A0F9NGS2"/>
<evidence type="ECO:0000313" key="1">
    <source>
        <dbReference type="EMBL" id="KKN11132.1"/>
    </source>
</evidence>
<dbReference type="PANTHER" id="PTHR33515:SF1">
    <property type="entry name" value="RIBOSOME-BINDING FACTOR A, CHLOROPLASTIC-RELATED"/>
    <property type="match status" value="1"/>
</dbReference>